<dbReference type="Proteomes" id="UP000199687">
    <property type="component" value="Unassembled WGS sequence"/>
</dbReference>
<protein>
    <submittedName>
        <fullName evidence="7">Putative membrane protein</fullName>
    </submittedName>
</protein>
<accession>A0A1H9NAE7</accession>
<keyword evidence="5 6" id="KW-0472">Membrane</keyword>
<evidence type="ECO:0000256" key="6">
    <source>
        <dbReference type="SAM" id="Phobius"/>
    </source>
</evidence>
<feature type="transmembrane region" description="Helical" evidence="6">
    <location>
        <begin position="42"/>
        <end position="64"/>
    </location>
</feature>
<evidence type="ECO:0000256" key="4">
    <source>
        <dbReference type="ARBA" id="ARBA00022989"/>
    </source>
</evidence>
<dbReference type="EMBL" id="FOGL01000003">
    <property type="protein sequence ID" value="SER32781.1"/>
    <property type="molecule type" value="Genomic_DNA"/>
</dbReference>
<feature type="transmembrane region" description="Helical" evidence="6">
    <location>
        <begin position="185"/>
        <end position="207"/>
    </location>
</feature>
<feature type="transmembrane region" description="Helical" evidence="6">
    <location>
        <begin position="152"/>
        <end position="176"/>
    </location>
</feature>
<feature type="transmembrane region" description="Helical" evidence="6">
    <location>
        <begin position="119"/>
        <end position="140"/>
    </location>
</feature>
<feature type="transmembrane region" description="Helical" evidence="6">
    <location>
        <begin position="227"/>
        <end position="246"/>
    </location>
</feature>
<proteinExistence type="predicted"/>
<dbReference type="InterPro" id="IPR019108">
    <property type="entry name" value="Caa3_assmbl_CtaG-rel"/>
</dbReference>
<feature type="transmembrane region" description="Helical" evidence="6">
    <location>
        <begin position="76"/>
        <end position="99"/>
    </location>
</feature>
<evidence type="ECO:0000256" key="5">
    <source>
        <dbReference type="ARBA" id="ARBA00023136"/>
    </source>
</evidence>
<dbReference type="OrthoDB" id="5024156at2"/>
<dbReference type="GO" id="GO:0005886">
    <property type="term" value="C:plasma membrane"/>
    <property type="evidence" value="ECO:0007669"/>
    <property type="project" value="UniProtKB-SubCell"/>
</dbReference>
<evidence type="ECO:0000256" key="1">
    <source>
        <dbReference type="ARBA" id="ARBA00004651"/>
    </source>
</evidence>
<evidence type="ECO:0000256" key="3">
    <source>
        <dbReference type="ARBA" id="ARBA00022692"/>
    </source>
</evidence>
<evidence type="ECO:0000313" key="7">
    <source>
        <dbReference type="EMBL" id="SER32781.1"/>
    </source>
</evidence>
<sequence length="262" mass="29575">MENTNIDYSSSHLAILLIIVFFLYIGAVITSNRKSHLRKWPFIRCVFWFFGILSVALSLLGPVASQAHMNFSIHMAGHILLGMLAPMLIVLAAPVTLLLRSLPVSGARRVAQLLRKWPIRLISHPVVATILNIGGLWLLYTTDLYMMMHHNLLLHIIIHVHVFLAGYVFTASIIYIEPTAHRYSFIYRSIVLLLALAGHGILSKYIYASPPDGVPRTQGETGAMIMYYGGDLIDIILIFILCQHWYRATRPRLIQQTQSFGV</sequence>
<dbReference type="RefSeq" id="WP_089739486.1">
    <property type="nucleotide sequence ID" value="NZ_FOGL01000003.1"/>
</dbReference>
<feature type="transmembrane region" description="Helical" evidence="6">
    <location>
        <begin position="12"/>
        <end position="30"/>
    </location>
</feature>
<dbReference type="Pfam" id="PF09678">
    <property type="entry name" value="Caa3_CtaG"/>
    <property type="match status" value="1"/>
</dbReference>
<keyword evidence="8" id="KW-1185">Reference proteome</keyword>
<evidence type="ECO:0000313" key="8">
    <source>
        <dbReference type="Proteomes" id="UP000199687"/>
    </source>
</evidence>
<keyword evidence="3 6" id="KW-0812">Transmembrane</keyword>
<dbReference type="STRING" id="531814.SAMN04487944_10339"/>
<keyword evidence="2" id="KW-1003">Cell membrane</keyword>
<comment type="subcellular location">
    <subcellularLocation>
        <location evidence="1">Cell membrane</location>
        <topology evidence="1">Multi-pass membrane protein</topology>
    </subcellularLocation>
</comment>
<gene>
    <name evidence="7" type="ORF">SAMN04487944_10339</name>
</gene>
<organism evidence="7 8">
    <name type="scientific">Gracilibacillus ureilyticus</name>
    <dbReference type="NCBI Taxonomy" id="531814"/>
    <lineage>
        <taxon>Bacteria</taxon>
        <taxon>Bacillati</taxon>
        <taxon>Bacillota</taxon>
        <taxon>Bacilli</taxon>
        <taxon>Bacillales</taxon>
        <taxon>Bacillaceae</taxon>
        <taxon>Gracilibacillus</taxon>
    </lineage>
</organism>
<reference evidence="7 8" key="1">
    <citation type="submission" date="2016-10" db="EMBL/GenBank/DDBJ databases">
        <authorList>
            <person name="de Groot N.N."/>
        </authorList>
    </citation>
    <scope>NUCLEOTIDE SEQUENCE [LARGE SCALE GENOMIC DNA]</scope>
    <source>
        <strain evidence="7 8">CGMCC 1.7727</strain>
    </source>
</reference>
<evidence type="ECO:0000256" key="2">
    <source>
        <dbReference type="ARBA" id="ARBA00022475"/>
    </source>
</evidence>
<keyword evidence="4 6" id="KW-1133">Transmembrane helix</keyword>
<name>A0A1H9NAE7_9BACI</name>
<dbReference type="AlphaFoldDB" id="A0A1H9NAE7"/>